<evidence type="ECO:0000256" key="1">
    <source>
        <dbReference type="ARBA" id="ARBA00022559"/>
    </source>
</evidence>
<dbReference type="PROSITE" id="PS50292">
    <property type="entry name" value="PEROXIDASE_3"/>
    <property type="match status" value="1"/>
</dbReference>
<dbReference type="EMBL" id="VSRR010000251">
    <property type="protein sequence ID" value="MPC12998.1"/>
    <property type="molecule type" value="Genomic_DNA"/>
</dbReference>
<dbReference type="Gene3D" id="1.10.640.10">
    <property type="entry name" value="Haem peroxidase domain superfamily, animal type"/>
    <property type="match status" value="1"/>
</dbReference>
<gene>
    <name evidence="2" type="primary">pxn-1_1</name>
    <name evidence="2" type="ORF">E2C01_005716</name>
</gene>
<dbReference type="InterPro" id="IPR037120">
    <property type="entry name" value="Haem_peroxidase_sf_animal"/>
</dbReference>
<accession>A0A5B7CV08</accession>
<comment type="caution">
    <text evidence="2">The sequence shown here is derived from an EMBL/GenBank/DDBJ whole genome shotgun (WGS) entry which is preliminary data.</text>
</comment>
<keyword evidence="1" id="KW-0575">Peroxidase</keyword>
<dbReference type="AlphaFoldDB" id="A0A5B7CV08"/>
<dbReference type="PANTHER" id="PTHR11475">
    <property type="entry name" value="OXIDASE/PEROXIDASE"/>
    <property type="match status" value="1"/>
</dbReference>
<organism evidence="2 3">
    <name type="scientific">Portunus trituberculatus</name>
    <name type="common">Swimming crab</name>
    <name type="synonym">Neptunus trituberculatus</name>
    <dbReference type="NCBI Taxonomy" id="210409"/>
    <lineage>
        <taxon>Eukaryota</taxon>
        <taxon>Metazoa</taxon>
        <taxon>Ecdysozoa</taxon>
        <taxon>Arthropoda</taxon>
        <taxon>Crustacea</taxon>
        <taxon>Multicrustacea</taxon>
        <taxon>Malacostraca</taxon>
        <taxon>Eumalacostraca</taxon>
        <taxon>Eucarida</taxon>
        <taxon>Decapoda</taxon>
        <taxon>Pleocyemata</taxon>
        <taxon>Brachyura</taxon>
        <taxon>Eubrachyura</taxon>
        <taxon>Portunoidea</taxon>
        <taxon>Portunidae</taxon>
        <taxon>Portuninae</taxon>
        <taxon>Portunus</taxon>
    </lineage>
</organism>
<protein>
    <submittedName>
        <fullName evidence="2">Peroxidasin</fullName>
    </submittedName>
</protein>
<proteinExistence type="predicted"/>
<dbReference type="InterPro" id="IPR019791">
    <property type="entry name" value="Haem_peroxidase_animal"/>
</dbReference>
<dbReference type="Pfam" id="PF03098">
    <property type="entry name" value="An_peroxidase"/>
    <property type="match status" value="1"/>
</dbReference>
<keyword evidence="1" id="KW-0560">Oxidoreductase</keyword>
<dbReference type="GO" id="GO:0020037">
    <property type="term" value="F:heme binding"/>
    <property type="evidence" value="ECO:0007669"/>
    <property type="project" value="InterPro"/>
</dbReference>
<dbReference type="PANTHER" id="PTHR11475:SF109">
    <property type="entry name" value="CHORION PEROXIDASE-LIKE PROTEIN"/>
    <property type="match status" value="1"/>
</dbReference>
<sequence>MTPRHVDDIDLFPGGLAEKPVIRGLVGPTFACILGQQFLNLRRGDRFWFENGGFASSFTPQQLREIRKVTLARVLCDNLDDVDDLQPNVFRPVTDNGRRAKEILYTLEKAQ</sequence>
<reference evidence="2 3" key="1">
    <citation type="submission" date="2019-05" db="EMBL/GenBank/DDBJ databases">
        <title>Another draft genome of Portunus trituberculatus and its Hox gene families provides insights of decapod evolution.</title>
        <authorList>
            <person name="Jeong J.-H."/>
            <person name="Song I."/>
            <person name="Kim S."/>
            <person name="Choi T."/>
            <person name="Kim D."/>
            <person name="Ryu S."/>
            <person name="Kim W."/>
        </authorList>
    </citation>
    <scope>NUCLEOTIDE SEQUENCE [LARGE SCALE GENOMIC DNA]</scope>
    <source>
        <tissue evidence="2">Muscle</tissue>
    </source>
</reference>
<keyword evidence="3" id="KW-1185">Reference proteome</keyword>
<dbReference type="GO" id="GO:0006979">
    <property type="term" value="P:response to oxidative stress"/>
    <property type="evidence" value="ECO:0007669"/>
    <property type="project" value="InterPro"/>
</dbReference>
<evidence type="ECO:0000313" key="3">
    <source>
        <dbReference type="Proteomes" id="UP000324222"/>
    </source>
</evidence>
<dbReference type="SUPFAM" id="SSF48113">
    <property type="entry name" value="Heme-dependent peroxidases"/>
    <property type="match status" value="1"/>
</dbReference>
<dbReference type="OrthoDB" id="823504at2759"/>
<evidence type="ECO:0000313" key="2">
    <source>
        <dbReference type="EMBL" id="MPC12998.1"/>
    </source>
</evidence>
<dbReference type="Proteomes" id="UP000324222">
    <property type="component" value="Unassembled WGS sequence"/>
</dbReference>
<dbReference type="GO" id="GO:0004601">
    <property type="term" value="F:peroxidase activity"/>
    <property type="evidence" value="ECO:0007669"/>
    <property type="project" value="UniProtKB-KW"/>
</dbReference>
<name>A0A5B7CV08_PORTR</name>
<dbReference type="InterPro" id="IPR010255">
    <property type="entry name" value="Haem_peroxidase_sf"/>
</dbReference>